<dbReference type="SUPFAM" id="SSF52047">
    <property type="entry name" value="RNI-like"/>
    <property type="match status" value="1"/>
</dbReference>
<evidence type="ECO:0008006" key="4">
    <source>
        <dbReference type="Google" id="ProtNLM"/>
    </source>
</evidence>
<dbReference type="InterPro" id="IPR032675">
    <property type="entry name" value="LRR_dom_sf"/>
</dbReference>
<gene>
    <name evidence="2" type="ORF">BDP27DRAFT_1455581</name>
</gene>
<dbReference type="OrthoDB" id="3365698at2759"/>
<organism evidence="2 3">
    <name type="scientific">Rhodocollybia butyracea</name>
    <dbReference type="NCBI Taxonomy" id="206335"/>
    <lineage>
        <taxon>Eukaryota</taxon>
        <taxon>Fungi</taxon>
        <taxon>Dikarya</taxon>
        <taxon>Basidiomycota</taxon>
        <taxon>Agaricomycotina</taxon>
        <taxon>Agaricomycetes</taxon>
        <taxon>Agaricomycetidae</taxon>
        <taxon>Agaricales</taxon>
        <taxon>Marasmiineae</taxon>
        <taxon>Omphalotaceae</taxon>
        <taxon>Rhodocollybia</taxon>
    </lineage>
</organism>
<comment type="caution">
    <text evidence="2">The sequence shown here is derived from an EMBL/GenBank/DDBJ whole genome shotgun (WGS) entry which is preliminary data.</text>
</comment>
<evidence type="ECO:0000313" key="3">
    <source>
        <dbReference type="Proteomes" id="UP000772434"/>
    </source>
</evidence>
<protein>
    <recommendedName>
        <fullName evidence="4">F-box domain-containing protein</fullName>
    </recommendedName>
</protein>
<dbReference type="EMBL" id="JADNRY010000611">
    <property type="protein sequence ID" value="KAF9036003.1"/>
    <property type="molecule type" value="Genomic_DNA"/>
</dbReference>
<dbReference type="AlphaFoldDB" id="A0A9P5P5Q0"/>
<keyword evidence="3" id="KW-1185">Reference proteome</keyword>
<proteinExistence type="predicted"/>
<reference evidence="2" key="1">
    <citation type="submission" date="2020-11" db="EMBL/GenBank/DDBJ databases">
        <authorList>
            <consortium name="DOE Joint Genome Institute"/>
            <person name="Ahrendt S."/>
            <person name="Riley R."/>
            <person name="Andreopoulos W."/>
            <person name="Labutti K."/>
            <person name="Pangilinan J."/>
            <person name="Ruiz-Duenas F.J."/>
            <person name="Barrasa J.M."/>
            <person name="Sanchez-Garcia M."/>
            <person name="Camarero S."/>
            <person name="Miyauchi S."/>
            <person name="Serrano A."/>
            <person name="Linde D."/>
            <person name="Babiker R."/>
            <person name="Drula E."/>
            <person name="Ayuso-Fernandez I."/>
            <person name="Pacheco R."/>
            <person name="Padilla G."/>
            <person name="Ferreira P."/>
            <person name="Barriuso J."/>
            <person name="Kellner H."/>
            <person name="Castanera R."/>
            <person name="Alfaro M."/>
            <person name="Ramirez L."/>
            <person name="Pisabarro A.G."/>
            <person name="Kuo A."/>
            <person name="Tritt A."/>
            <person name="Lipzen A."/>
            <person name="He G."/>
            <person name="Yan M."/>
            <person name="Ng V."/>
            <person name="Cullen D."/>
            <person name="Martin F."/>
            <person name="Rosso M.-N."/>
            <person name="Henrissat B."/>
            <person name="Hibbett D."/>
            <person name="Martinez A.T."/>
            <person name="Grigoriev I.V."/>
        </authorList>
    </citation>
    <scope>NUCLEOTIDE SEQUENCE</scope>
    <source>
        <strain evidence="2">AH 40177</strain>
    </source>
</reference>
<sequence>MTQYLSLPRIEGPIWLEPNEIITIQTLISEAQEQLVTLENRMNEDGADSELASLKSLHAVEIASLQNIVSPIRCMPPEIVSEIFRAYCAMDSGYRWYRGMHQETSTRIILTSVCAAWRNAAHATPKLWSEIRVQREGYRAPNASDSDIATQWISRSGDLPLDLNISLRMGYRGNISQAFIAFSHRIRSLEVCLPMEHFEPFIHLPKSSFPSLETLIVDFRNRDPFYFSEELQSQHPSGIEIFSDSRQLKYVEFTEAGDSCLLENIKFPPDAVTSLKIAAYGCCLDQFLSLYFDTVRGMNQLVHCKIEFPRRQFEISDTSKPIILPFLQSLSLSEPNVDTGYAVAFFRCLYAPLLKDLHLGHESQSHTELVKQLAEFRARSAVSLSSLHLSYFLGDIISGEDLIPLVAAFPSICILRISNTGSSLDLRPVIHALVYDPTSPGPLHLPNLEELYLDANEVEEEEVRHLIQSYWRPINENNAGANEFLSDVEGGGSRVRKATILTYTTLANINYFAELAHESALHGIQFEFQL</sequence>
<feature type="coiled-coil region" evidence="1">
    <location>
        <begin position="21"/>
        <end position="48"/>
    </location>
</feature>
<evidence type="ECO:0000313" key="2">
    <source>
        <dbReference type="EMBL" id="KAF9036003.1"/>
    </source>
</evidence>
<evidence type="ECO:0000256" key="1">
    <source>
        <dbReference type="SAM" id="Coils"/>
    </source>
</evidence>
<accession>A0A9P5P5Q0</accession>
<dbReference type="Proteomes" id="UP000772434">
    <property type="component" value="Unassembled WGS sequence"/>
</dbReference>
<keyword evidence="1" id="KW-0175">Coiled coil</keyword>
<dbReference type="Gene3D" id="3.80.10.10">
    <property type="entry name" value="Ribonuclease Inhibitor"/>
    <property type="match status" value="1"/>
</dbReference>
<name>A0A9P5P5Q0_9AGAR</name>